<keyword evidence="5 6" id="KW-0472">Membrane</keyword>
<gene>
    <name evidence="7" type="ORF">PK35_01250</name>
</gene>
<evidence type="ECO:0000256" key="6">
    <source>
        <dbReference type="SAM" id="Phobius"/>
    </source>
</evidence>
<feature type="transmembrane region" description="Helical" evidence="6">
    <location>
        <begin position="45"/>
        <end position="65"/>
    </location>
</feature>
<keyword evidence="4 6" id="KW-1133">Transmembrane helix</keyword>
<comment type="similarity">
    <text evidence="2">Belongs to the TMEM86 family.</text>
</comment>
<feature type="transmembrane region" description="Helical" evidence="6">
    <location>
        <begin position="12"/>
        <end position="39"/>
    </location>
</feature>
<evidence type="ECO:0000313" key="8">
    <source>
        <dbReference type="Proteomes" id="UP000032361"/>
    </source>
</evidence>
<sequence length="250" mass="28587">MCFPLLGRKVFFQSVIITIAYHLLFSLSYFLLSVIDILVKTFTNLFWLRFTTKCSVIILLILYFWFKTKPAAVGKNYILLGFCFFALGGVTTLYAIDKSDFPYASIALIIVGRLLISIKMGKIIDFNLTRILLFILIYSIVTFLLFKTIYPALGDYFQIIFIWFYVSLIFIVFAYLRKGIVTKANYLTILCGIISLYVSDALVLLFFFGGFVDFQLIGIGISYHLGHYLLGIGFLEEVFIDNSNDGNPFC</sequence>
<dbReference type="Proteomes" id="UP000032361">
    <property type="component" value="Unassembled WGS sequence"/>
</dbReference>
<dbReference type="Pfam" id="PF07947">
    <property type="entry name" value="YhhN"/>
    <property type="match status" value="1"/>
</dbReference>
<feature type="transmembrane region" description="Helical" evidence="6">
    <location>
        <begin position="156"/>
        <end position="175"/>
    </location>
</feature>
<feature type="transmembrane region" description="Helical" evidence="6">
    <location>
        <begin position="102"/>
        <end position="119"/>
    </location>
</feature>
<reference evidence="7 8" key="1">
    <citation type="journal article" date="2015" name="Antonie Van Leeuwenhoek">
        <title>Tamlana nanhaiensis sp. nov., isolated from surface seawater collected from the South China Sea.</title>
        <authorList>
            <person name="Liu X."/>
            <person name="Lai Q."/>
            <person name="Du Y."/>
            <person name="Li G."/>
            <person name="Sun F."/>
            <person name="Shao Z."/>
        </authorList>
    </citation>
    <scope>NUCLEOTIDE SEQUENCE [LARGE SCALE GENOMIC DNA]</scope>
    <source>
        <strain evidence="7 8">FHC16</strain>
    </source>
</reference>
<keyword evidence="3 6" id="KW-0812">Transmembrane</keyword>
<evidence type="ECO:0000256" key="3">
    <source>
        <dbReference type="ARBA" id="ARBA00022692"/>
    </source>
</evidence>
<dbReference type="RefSeq" id="WP_044624837.1">
    <property type="nucleotide sequence ID" value="NZ_JTDV01000001.1"/>
</dbReference>
<dbReference type="PATRIC" id="fig|1382798.3.peg.253"/>
<feature type="transmembrane region" description="Helical" evidence="6">
    <location>
        <begin position="77"/>
        <end position="96"/>
    </location>
</feature>
<comment type="caution">
    <text evidence="7">The sequence shown here is derived from an EMBL/GenBank/DDBJ whole genome shotgun (WGS) entry which is preliminary data.</text>
</comment>
<feature type="transmembrane region" description="Helical" evidence="6">
    <location>
        <begin position="214"/>
        <end position="235"/>
    </location>
</feature>
<feature type="transmembrane region" description="Helical" evidence="6">
    <location>
        <begin position="187"/>
        <end position="208"/>
    </location>
</feature>
<keyword evidence="8" id="KW-1185">Reference proteome</keyword>
<evidence type="ECO:0008006" key="9">
    <source>
        <dbReference type="Google" id="ProtNLM"/>
    </source>
</evidence>
<name>A0A0D7W6X4_9FLAO</name>
<evidence type="ECO:0000256" key="4">
    <source>
        <dbReference type="ARBA" id="ARBA00022989"/>
    </source>
</evidence>
<feature type="transmembrane region" description="Helical" evidence="6">
    <location>
        <begin position="131"/>
        <end position="150"/>
    </location>
</feature>
<dbReference type="AlphaFoldDB" id="A0A0D7W6X4"/>
<dbReference type="GO" id="GO:0016020">
    <property type="term" value="C:membrane"/>
    <property type="evidence" value="ECO:0007669"/>
    <property type="project" value="UniProtKB-SubCell"/>
</dbReference>
<evidence type="ECO:0000313" key="7">
    <source>
        <dbReference type="EMBL" id="KJD34453.1"/>
    </source>
</evidence>
<organism evidence="7 8">
    <name type="scientific">Neotamlana nanhaiensis</name>
    <dbReference type="NCBI Taxonomy" id="1382798"/>
    <lineage>
        <taxon>Bacteria</taxon>
        <taxon>Pseudomonadati</taxon>
        <taxon>Bacteroidota</taxon>
        <taxon>Flavobacteriia</taxon>
        <taxon>Flavobacteriales</taxon>
        <taxon>Flavobacteriaceae</taxon>
        <taxon>Neotamlana</taxon>
    </lineage>
</organism>
<accession>A0A0D7W6X4</accession>
<evidence type="ECO:0000256" key="1">
    <source>
        <dbReference type="ARBA" id="ARBA00004141"/>
    </source>
</evidence>
<evidence type="ECO:0000256" key="2">
    <source>
        <dbReference type="ARBA" id="ARBA00007375"/>
    </source>
</evidence>
<protein>
    <recommendedName>
        <fullName evidence="9">YhhN-like protein</fullName>
    </recommendedName>
</protein>
<proteinExistence type="inferred from homology"/>
<evidence type="ECO:0000256" key="5">
    <source>
        <dbReference type="ARBA" id="ARBA00023136"/>
    </source>
</evidence>
<comment type="subcellular location">
    <subcellularLocation>
        <location evidence="1">Membrane</location>
        <topology evidence="1">Multi-pass membrane protein</topology>
    </subcellularLocation>
</comment>
<dbReference type="EMBL" id="JTDV01000001">
    <property type="protein sequence ID" value="KJD34453.1"/>
    <property type="molecule type" value="Genomic_DNA"/>
</dbReference>
<dbReference type="InterPro" id="IPR012506">
    <property type="entry name" value="TMEM86B-like"/>
</dbReference>